<reference evidence="1" key="1">
    <citation type="submission" date="2022-04" db="EMBL/GenBank/DDBJ databases">
        <title>Diverse halophilic archaea isolated from saline environments.</title>
        <authorList>
            <person name="Cui H.-L."/>
        </authorList>
    </citation>
    <scope>NUCLEOTIDE SEQUENCE</scope>
    <source>
        <strain evidence="1">XZYJT40</strain>
    </source>
</reference>
<dbReference type="AlphaFoldDB" id="A0A8U0IFX4"/>
<evidence type="ECO:0000313" key="1">
    <source>
        <dbReference type="EMBL" id="UPV98958.1"/>
    </source>
</evidence>
<gene>
    <name evidence="1" type="ORF">M0R88_10505</name>
</gene>
<protein>
    <submittedName>
        <fullName evidence="1">DUF1272 domain-containing protein</fullName>
    </submittedName>
</protein>
<accession>A0A8U0IFX4</accession>
<dbReference type="Pfam" id="PF06906">
    <property type="entry name" value="DUF1272"/>
    <property type="match status" value="1"/>
</dbReference>
<keyword evidence="2" id="KW-1185">Reference proteome</keyword>
<name>A0A8U0IFX4_9EURY</name>
<dbReference type="GeneID" id="72190290"/>
<dbReference type="Proteomes" id="UP000830434">
    <property type="component" value="Chromosome"/>
</dbReference>
<dbReference type="InterPro" id="IPR010696">
    <property type="entry name" value="DUF1272"/>
</dbReference>
<dbReference type="KEGG" id="haxz:M0R88_10505"/>
<organism evidence="1 2">
    <name type="scientific">Halorussus gelatinilyticus</name>
    <dbReference type="NCBI Taxonomy" id="2937524"/>
    <lineage>
        <taxon>Archaea</taxon>
        <taxon>Methanobacteriati</taxon>
        <taxon>Methanobacteriota</taxon>
        <taxon>Stenosarchaea group</taxon>
        <taxon>Halobacteria</taxon>
        <taxon>Halobacteriales</taxon>
        <taxon>Haladaptataceae</taxon>
        <taxon>Halorussus</taxon>
    </lineage>
</organism>
<evidence type="ECO:0000313" key="2">
    <source>
        <dbReference type="Proteomes" id="UP000830434"/>
    </source>
</evidence>
<dbReference type="EMBL" id="CP096658">
    <property type="protein sequence ID" value="UPV98958.1"/>
    <property type="molecule type" value="Genomic_DNA"/>
</dbReference>
<proteinExistence type="predicted"/>
<sequence>MKIFEHVSWWSENDSSASLVFQCTSCNTCFEVQRQVCPECGGYDIDRRTWTDVSE</sequence>
<dbReference type="RefSeq" id="WP_248653462.1">
    <property type="nucleotide sequence ID" value="NZ_CP096658.1"/>
</dbReference>